<keyword evidence="1" id="KW-1133">Transmembrane helix</keyword>
<feature type="transmembrane region" description="Helical" evidence="1">
    <location>
        <begin position="93"/>
        <end position="117"/>
    </location>
</feature>
<dbReference type="RefSeq" id="WP_216940104.1">
    <property type="nucleotide sequence ID" value="NZ_CP077062.1"/>
</dbReference>
<dbReference type="Proteomes" id="UP000683575">
    <property type="component" value="Chromosome"/>
</dbReference>
<evidence type="ECO:0000256" key="1">
    <source>
        <dbReference type="SAM" id="Phobius"/>
    </source>
</evidence>
<dbReference type="KEGG" id="nps:KRR39_01525"/>
<reference evidence="2" key="1">
    <citation type="submission" date="2021-06" db="EMBL/GenBank/DDBJ databases">
        <title>Complete genome sequence of Nocardioides sp. G188.</title>
        <authorList>
            <person name="Im W.-T."/>
        </authorList>
    </citation>
    <scope>NUCLEOTIDE SEQUENCE</scope>
    <source>
        <strain evidence="2">G188</strain>
    </source>
</reference>
<evidence type="ECO:0000313" key="3">
    <source>
        <dbReference type="Proteomes" id="UP000683575"/>
    </source>
</evidence>
<gene>
    <name evidence="2" type="ORF">KRR39_01525</name>
</gene>
<protein>
    <submittedName>
        <fullName evidence="2">Uncharacterized protein</fullName>
    </submittedName>
</protein>
<dbReference type="AlphaFoldDB" id="A0A975T035"/>
<name>A0A975T035_9ACTN</name>
<keyword evidence="1" id="KW-0812">Transmembrane</keyword>
<feature type="transmembrane region" description="Helical" evidence="1">
    <location>
        <begin position="155"/>
        <end position="178"/>
    </location>
</feature>
<accession>A0A975T035</accession>
<proteinExistence type="predicted"/>
<evidence type="ECO:0000313" key="2">
    <source>
        <dbReference type="EMBL" id="QWZ08580.1"/>
    </source>
</evidence>
<dbReference type="EMBL" id="CP077062">
    <property type="protein sequence ID" value="QWZ08580.1"/>
    <property type="molecule type" value="Genomic_DNA"/>
</dbReference>
<feature type="transmembrane region" description="Helical" evidence="1">
    <location>
        <begin position="21"/>
        <end position="38"/>
    </location>
</feature>
<feature type="transmembrane region" description="Helical" evidence="1">
    <location>
        <begin position="129"/>
        <end position="149"/>
    </location>
</feature>
<sequence>MTRSGGGAVLDRLALSSPQQRLFRAVALAAPCGFLAVVPLAGGVFHPVFTAAGVLLAVVVALAPDSHAPLGLVAYLGVLWMLADPGLDLWTPVAAAALLAGHLACTLASYGPPGLVLDRALLARWRTRAAACLGAGVLVWLAAGAVAFLDLPPDALAVGAALLVLLGWVGFLTVRLTVRPGEDRPG</sequence>
<organism evidence="2 3">
    <name type="scientific">Nocardioides panacis</name>
    <dbReference type="NCBI Taxonomy" id="2849501"/>
    <lineage>
        <taxon>Bacteria</taxon>
        <taxon>Bacillati</taxon>
        <taxon>Actinomycetota</taxon>
        <taxon>Actinomycetes</taxon>
        <taxon>Propionibacteriales</taxon>
        <taxon>Nocardioidaceae</taxon>
        <taxon>Nocardioides</taxon>
    </lineage>
</organism>
<keyword evidence="1" id="KW-0472">Membrane</keyword>
<keyword evidence="3" id="KW-1185">Reference proteome</keyword>